<dbReference type="Proteomes" id="UP000326924">
    <property type="component" value="Unassembled WGS sequence"/>
</dbReference>
<protein>
    <submittedName>
        <fullName evidence="2">Uncharacterized protein</fullName>
    </submittedName>
</protein>
<evidence type="ECO:0000313" key="3">
    <source>
        <dbReference type="Proteomes" id="UP000326924"/>
    </source>
</evidence>
<accession>A0A5J5FBQ4</accession>
<feature type="compositionally biased region" description="Polar residues" evidence="1">
    <location>
        <begin position="582"/>
        <end position="594"/>
    </location>
</feature>
<dbReference type="EMBL" id="VXIS01000003">
    <property type="protein sequence ID" value="KAA8914709.1"/>
    <property type="molecule type" value="Genomic_DNA"/>
</dbReference>
<gene>
    <name evidence="2" type="ORF">FN846DRAFT_885714</name>
</gene>
<evidence type="ECO:0000313" key="2">
    <source>
        <dbReference type="EMBL" id="KAA8914709.1"/>
    </source>
</evidence>
<feature type="compositionally biased region" description="Polar residues" evidence="1">
    <location>
        <begin position="281"/>
        <end position="329"/>
    </location>
</feature>
<feature type="compositionally biased region" description="Low complexity" evidence="1">
    <location>
        <begin position="163"/>
        <end position="176"/>
    </location>
</feature>
<keyword evidence="3" id="KW-1185">Reference proteome</keyword>
<feature type="region of interest" description="Disordered" evidence="1">
    <location>
        <begin position="84"/>
        <end position="381"/>
    </location>
</feature>
<proteinExistence type="predicted"/>
<feature type="compositionally biased region" description="Basic and acidic residues" evidence="1">
    <location>
        <begin position="353"/>
        <end position="362"/>
    </location>
</feature>
<dbReference type="AlphaFoldDB" id="A0A5J5FBQ4"/>
<reference evidence="2 3" key="1">
    <citation type="submission" date="2019-09" db="EMBL/GenBank/DDBJ databases">
        <title>Draft genome of the ectomycorrhizal ascomycete Sphaerosporella brunnea.</title>
        <authorList>
            <consortium name="DOE Joint Genome Institute"/>
            <person name="Benucci G.M."/>
            <person name="Marozzi G."/>
            <person name="Antonielli L."/>
            <person name="Sanchez S."/>
            <person name="Marco P."/>
            <person name="Wang X."/>
            <person name="Falini L.B."/>
            <person name="Barry K."/>
            <person name="Haridas S."/>
            <person name="Lipzen A."/>
            <person name="Labutti K."/>
            <person name="Grigoriev I.V."/>
            <person name="Murat C."/>
            <person name="Martin F."/>
            <person name="Albertini E."/>
            <person name="Donnini D."/>
            <person name="Bonito G."/>
        </authorList>
    </citation>
    <scope>NUCLEOTIDE SEQUENCE [LARGE SCALE GENOMIC DNA]</scope>
    <source>
        <strain evidence="2 3">Sb_GMNB300</strain>
    </source>
</reference>
<comment type="caution">
    <text evidence="2">The sequence shown here is derived from an EMBL/GenBank/DDBJ whole genome shotgun (WGS) entry which is preliminary data.</text>
</comment>
<feature type="region of interest" description="Disordered" evidence="1">
    <location>
        <begin position="576"/>
        <end position="598"/>
    </location>
</feature>
<organism evidence="2 3">
    <name type="scientific">Sphaerosporella brunnea</name>
    <dbReference type="NCBI Taxonomy" id="1250544"/>
    <lineage>
        <taxon>Eukaryota</taxon>
        <taxon>Fungi</taxon>
        <taxon>Dikarya</taxon>
        <taxon>Ascomycota</taxon>
        <taxon>Pezizomycotina</taxon>
        <taxon>Pezizomycetes</taxon>
        <taxon>Pezizales</taxon>
        <taxon>Pyronemataceae</taxon>
        <taxon>Sphaerosporella</taxon>
    </lineage>
</organism>
<feature type="compositionally biased region" description="Low complexity" evidence="1">
    <location>
        <begin position="217"/>
        <end position="254"/>
    </location>
</feature>
<feature type="compositionally biased region" description="Polar residues" evidence="1">
    <location>
        <begin position="108"/>
        <end position="160"/>
    </location>
</feature>
<name>A0A5J5FBQ4_9PEZI</name>
<dbReference type="InParanoid" id="A0A5J5FBQ4"/>
<evidence type="ECO:0000256" key="1">
    <source>
        <dbReference type="SAM" id="MobiDB-lite"/>
    </source>
</evidence>
<sequence>MTRGKRLGSSCTNTRYDGDRFCIWMDQHSNLDVGENPLGARALKYHPRPPNPSFPPSSHLQSFPHPTPPISNLPTIQPNRVHPTKPTQLNDTPNIMGKTRPPPRQLRNKSATPLASNAGNVANPNTTVNTGNVANPNLTANTGNVANPNTTVNTGNNSAPVFTGAPTAPSAPTTVTLGFAGGPPSQGGSTHAPPPRDLLNKTATSSSSNAGNVANPNTTANTGNVSNSNTSANTGNNSAPVFSGAPTAPSAPTTVTLGFAGGRPSQGGSTHAPPPRHLLNKTGTPSSSNAGNVANPNTTNPGNVANPNPTANTGNVANPNPTVNTGNSSTDKRSQDVSTENAKRNLKTLGADCKQEDSDRPPPPKAKRRMASRKPASGDSVPLFAIPSAQGSLPGQFSVPTVFAGPLNAIGSPNTAQGLLSTPTPIAGAPPQMAPLIQQPQMAPQLQPQPQMAQFQPQQQMASLFQPQPPQFGPQSQMAPQFQHQAQMYAQFGPQQQMYQQLQHSSAHLQYQPSWLHPQSLMPARPALTTSIDTSPAIGYLEAIAAQRVAPEPVYHWTPPAAPVRKVPETPIAPRVRKLSEPSPTNRTPASPTHRTPAYRVTKYTPPVRERVVTRYPSSYIGEPPLRRQRTERKPVEWRMLTVHETVKPRNRQPTRLITIDGRIMFALSLVVAWWLRP</sequence>
<feature type="compositionally biased region" description="Polar residues" evidence="1">
    <location>
        <begin position="201"/>
        <end position="216"/>
    </location>
</feature>